<dbReference type="InterPro" id="IPR021759">
    <property type="entry name" value="WxLIP_HBD"/>
</dbReference>
<keyword evidence="1" id="KW-0472">Membrane</keyword>
<dbReference type="AlphaFoldDB" id="A0A6C2C9W3"/>
<organism evidence="5 6">
    <name type="scientific">Weissella muntiaci</name>
    <dbReference type="NCBI Taxonomy" id="2508881"/>
    <lineage>
        <taxon>Bacteria</taxon>
        <taxon>Bacillati</taxon>
        <taxon>Bacillota</taxon>
        <taxon>Bacilli</taxon>
        <taxon>Lactobacillales</taxon>
        <taxon>Lactobacillaceae</taxon>
        <taxon>Weissella</taxon>
    </lineage>
</organism>
<keyword evidence="6" id="KW-1185">Reference proteome</keyword>
<dbReference type="RefSeq" id="WP_148621737.1">
    <property type="nucleotide sequence ID" value="NZ_SDGZ01000004.1"/>
</dbReference>
<dbReference type="Pfam" id="PF11797">
    <property type="entry name" value="WxLIP_HBD"/>
    <property type="match status" value="1"/>
</dbReference>
<dbReference type="EMBL" id="SDGZ01000004">
    <property type="protein sequence ID" value="TYC50828.1"/>
    <property type="molecule type" value="Genomic_DNA"/>
</dbReference>
<evidence type="ECO:0000259" key="3">
    <source>
        <dbReference type="Pfam" id="PF06030"/>
    </source>
</evidence>
<evidence type="ECO:0000313" key="5">
    <source>
        <dbReference type="EMBL" id="TYC50828.1"/>
    </source>
</evidence>
<keyword evidence="2" id="KW-0732">Signal</keyword>
<name>A0A6C2C9W3_9LACO</name>
<dbReference type="OrthoDB" id="2148359at2"/>
<feature type="chain" id="PRO_5025631187" evidence="2">
    <location>
        <begin position="25"/>
        <end position="355"/>
    </location>
</feature>
<proteinExistence type="predicted"/>
<keyword evidence="1" id="KW-1133">Transmembrane helix</keyword>
<keyword evidence="1" id="KW-0812">Transmembrane</keyword>
<sequence length="355" mass="39396">MLKKIGIGLAVILSVLTFYSRTHAAEITRRDATKAEQKSTESTTKFSVEPVMDQQQIKSDVTYWWMRANPGKQQTIHVKIVNGEESAKFDMAVNQAVTNENLTVDYGKRGEGAYKLLTSATPINFEKVTSIGDHKGSKYKITLAPHEVAIVPLTINVPKQAFTGLAVGGLSVTREAAESIDSAVTNVFNYTYAIVLQGSDKVGQANLNFTNLEVKRRTHNNKFIINLTNRTNAIIKGVSAIGTVKNEANQTVAKINLKDGTIVPQAKFALQLVDHGEKLPAGKYRIDLLVKDDSKQMWQVKETITITNDKDDFSQKIHLKNTLVENYWLWGLGGMSLLIILVGIYLYLSKKHGHH</sequence>
<evidence type="ECO:0000256" key="1">
    <source>
        <dbReference type="SAM" id="Phobius"/>
    </source>
</evidence>
<accession>A0A6C2C9W3</accession>
<evidence type="ECO:0000259" key="4">
    <source>
        <dbReference type="Pfam" id="PF11797"/>
    </source>
</evidence>
<feature type="signal peptide" evidence="2">
    <location>
        <begin position="1"/>
        <end position="24"/>
    </location>
</feature>
<dbReference type="Pfam" id="PF06030">
    <property type="entry name" value="WxLIP_PGBD"/>
    <property type="match status" value="1"/>
</dbReference>
<feature type="domain" description="WxL Interacting Protein peptidoglycan binding" evidence="3">
    <location>
        <begin position="46"/>
        <end position="173"/>
    </location>
</feature>
<comment type="caution">
    <text evidence="5">The sequence shown here is derived from an EMBL/GenBank/DDBJ whole genome shotgun (WGS) entry which is preliminary data.</text>
</comment>
<feature type="domain" description="WxL Interacting Protein host binding" evidence="4">
    <location>
        <begin position="183"/>
        <end position="310"/>
    </location>
</feature>
<gene>
    <name evidence="5" type="ORF">ESZ50_01010</name>
</gene>
<dbReference type="Proteomes" id="UP000371977">
    <property type="component" value="Unassembled WGS sequence"/>
</dbReference>
<protein>
    <submittedName>
        <fullName evidence="5">DUF916 domain-containing protein</fullName>
    </submittedName>
</protein>
<feature type="transmembrane region" description="Helical" evidence="1">
    <location>
        <begin position="327"/>
        <end position="348"/>
    </location>
</feature>
<evidence type="ECO:0000313" key="6">
    <source>
        <dbReference type="Proteomes" id="UP000371977"/>
    </source>
</evidence>
<dbReference type="InterPro" id="IPR010317">
    <property type="entry name" value="WxLIP_PGBD"/>
</dbReference>
<reference evidence="5 6" key="1">
    <citation type="submission" date="2019-01" db="EMBL/GenBank/DDBJ databases">
        <title>Weissella sp. nov., a novel lactic acid bacterium isolated from animal feces.</title>
        <authorList>
            <person name="Wang L.-T."/>
        </authorList>
    </citation>
    <scope>NUCLEOTIDE SEQUENCE [LARGE SCALE GENOMIC DNA]</scope>
    <source>
        <strain evidence="5 6">8H-2</strain>
    </source>
</reference>
<evidence type="ECO:0000256" key="2">
    <source>
        <dbReference type="SAM" id="SignalP"/>
    </source>
</evidence>